<name>A0AAD4Z691_PRUDU</name>
<sequence length="105" mass="12108">MFAWKIDLSKAYDRLNWGFIESVLLEVGLPNIFIQLIMQCVSTVRYQICINGELTDPFSPSSGIRQGDPLSRYHFVLCIEKLSHIIVDAVKRKTLEAYQNLSKWS</sequence>
<feature type="domain" description="Reverse transcriptase" evidence="1">
    <location>
        <begin position="5"/>
        <end position="89"/>
    </location>
</feature>
<reference evidence="2 3" key="1">
    <citation type="journal article" date="2022" name="G3 (Bethesda)">
        <title>Whole-genome sequence and methylome profiling of the almond [Prunus dulcis (Mill.) D.A. Webb] cultivar 'Nonpareil'.</title>
        <authorList>
            <person name="D'Amico-Willman K.M."/>
            <person name="Ouma W.Z."/>
            <person name="Meulia T."/>
            <person name="Sideli G.M."/>
            <person name="Gradziel T.M."/>
            <person name="Fresnedo-Ramirez J."/>
        </authorList>
    </citation>
    <scope>NUCLEOTIDE SEQUENCE [LARGE SCALE GENOMIC DNA]</scope>
    <source>
        <strain evidence="2">Clone GOH B32 T37-40</strain>
    </source>
</reference>
<comment type="caution">
    <text evidence="2">The sequence shown here is derived from an EMBL/GenBank/DDBJ whole genome shotgun (WGS) entry which is preliminary data.</text>
</comment>
<dbReference type="Proteomes" id="UP001054821">
    <property type="component" value="Chromosome 4"/>
</dbReference>
<keyword evidence="3" id="KW-1185">Reference proteome</keyword>
<organism evidence="2 3">
    <name type="scientific">Prunus dulcis</name>
    <name type="common">Almond</name>
    <name type="synonym">Amygdalus dulcis</name>
    <dbReference type="NCBI Taxonomy" id="3755"/>
    <lineage>
        <taxon>Eukaryota</taxon>
        <taxon>Viridiplantae</taxon>
        <taxon>Streptophyta</taxon>
        <taxon>Embryophyta</taxon>
        <taxon>Tracheophyta</taxon>
        <taxon>Spermatophyta</taxon>
        <taxon>Magnoliopsida</taxon>
        <taxon>eudicotyledons</taxon>
        <taxon>Gunneridae</taxon>
        <taxon>Pentapetalae</taxon>
        <taxon>rosids</taxon>
        <taxon>fabids</taxon>
        <taxon>Rosales</taxon>
        <taxon>Rosaceae</taxon>
        <taxon>Amygdaloideae</taxon>
        <taxon>Amygdaleae</taxon>
        <taxon>Prunus</taxon>
    </lineage>
</organism>
<proteinExistence type="predicted"/>
<protein>
    <recommendedName>
        <fullName evidence="1">Reverse transcriptase domain-containing protein</fullName>
    </recommendedName>
</protein>
<dbReference type="PANTHER" id="PTHR31635:SF196">
    <property type="entry name" value="REVERSE TRANSCRIPTASE DOMAIN-CONTAINING PROTEIN-RELATED"/>
    <property type="match status" value="1"/>
</dbReference>
<evidence type="ECO:0000313" key="2">
    <source>
        <dbReference type="EMBL" id="KAI5334405.1"/>
    </source>
</evidence>
<evidence type="ECO:0000313" key="3">
    <source>
        <dbReference type="Proteomes" id="UP001054821"/>
    </source>
</evidence>
<dbReference type="PANTHER" id="PTHR31635">
    <property type="entry name" value="REVERSE TRANSCRIPTASE DOMAIN-CONTAINING PROTEIN-RELATED"/>
    <property type="match status" value="1"/>
</dbReference>
<dbReference type="Pfam" id="PF00078">
    <property type="entry name" value="RVT_1"/>
    <property type="match status" value="1"/>
</dbReference>
<dbReference type="EMBL" id="JAJFAZ020000004">
    <property type="protein sequence ID" value="KAI5334405.1"/>
    <property type="molecule type" value="Genomic_DNA"/>
</dbReference>
<accession>A0AAD4Z691</accession>
<dbReference type="AlphaFoldDB" id="A0AAD4Z691"/>
<dbReference type="InterPro" id="IPR000477">
    <property type="entry name" value="RT_dom"/>
</dbReference>
<gene>
    <name evidence="2" type="ORF">L3X38_024538</name>
</gene>
<evidence type="ECO:0000259" key="1">
    <source>
        <dbReference type="Pfam" id="PF00078"/>
    </source>
</evidence>